<evidence type="ECO:0000256" key="4">
    <source>
        <dbReference type="ARBA" id="ARBA00022692"/>
    </source>
</evidence>
<proteinExistence type="inferred from homology"/>
<evidence type="ECO:0000259" key="8">
    <source>
        <dbReference type="Pfam" id="PF02397"/>
    </source>
</evidence>
<evidence type="ECO:0000256" key="6">
    <source>
        <dbReference type="ARBA" id="ARBA00023136"/>
    </source>
</evidence>
<protein>
    <submittedName>
        <fullName evidence="9">Exopolysaccharide biosynthesis polyprenyl glycosylphosphotransferase</fullName>
    </submittedName>
</protein>
<dbReference type="InterPro" id="IPR017475">
    <property type="entry name" value="EPS_sugar_tfrase"/>
</dbReference>
<dbReference type="Pfam" id="PF13727">
    <property type="entry name" value="CoA_binding_3"/>
    <property type="match status" value="1"/>
</dbReference>
<dbReference type="Proteomes" id="UP001501509">
    <property type="component" value="Unassembled WGS sequence"/>
</dbReference>
<keyword evidence="5 7" id="KW-1133">Transmembrane helix</keyword>
<evidence type="ECO:0000313" key="10">
    <source>
        <dbReference type="Proteomes" id="UP001501509"/>
    </source>
</evidence>
<dbReference type="PANTHER" id="PTHR30576">
    <property type="entry name" value="COLANIC BIOSYNTHESIS UDP-GLUCOSE LIPID CARRIER TRANSFERASE"/>
    <property type="match status" value="1"/>
</dbReference>
<comment type="caution">
    <text evidence="9">The sequence shown here is derived from an EMBL/GenBank/DDBJ whole genome shotgun (WGS) entry which is preliminary data.</text>
</comment>
<dbReference type="Pfam" id="PF02397">
    <property type="entry name" value="Bac_transf"/>
    <property type="match status" value="1"/>
</dbReference>
<keyword evidence="6 7" id="KW-0472">Membrane</keyword>
<feature type="transmembrane region" description="Helical" evidence="7">
    <location>
        <begin position="69"/>
        <end position="88"/>
    </location>
</feature>
<feature type="transmembrane region" description="Helical" evidence="7">
    <location>
        <begin position="296"/>
        <end position="320"/>
    </location>
</feature>
<name>A0ABP6CW02_9ACTN</name>
<evidence type="ECO:0000256" key="7">
    <source>
        <dbReference type="SAM" id="Phobius"/>
    </source>
</evidence>
<dbReference type="InterPro" id="IPR003362">
    <property type="entry name" value="Bact_transf"/>
</dbReference>
<keyword evidence="3" id="KW-0808">Transferase</keyword>
<sequence length="480" mass="51657">MNAQGTGSVAAAEGSARSLADDAAEARSRFRVVWPPRSRVRSACFRTVMAFIDGVSMAVAVGVYGGAAIQAWAAAATLVCLHAAAGAYRPRRVSTPRRDLVPMMGRALVVVVLISAFVPSGHPGGSTNWLAMSVACSALAGTGRGAFRIALDTHRRRRSSSRTAIVIGCGGNAEPAIQRLLQHREAGLSLVGQVLAEDAKEAPPSQLPVLGAVTDLASILDTSEVEVAVLVCDGLPQQEREAAARLCTAAQRETIALLSPADTFALAPDIQRLAGMPCRQLVPSLQRPGARLAKRVFDVIGAAALLITALPLLAVCAVALRIQDGPGVIFRQVRIGQHGRRFTVLKFRTLKPSDDHESDTRWSVEDDARIGAVGRFLRRTSLDELPQLWNVLRGDMSLVGPRPERPYFVELFSSSYPAYALRHRAPAGMTGWAQVNGLRGNTSIELRAQFDNDYIDTWSFTGDLRIILLTVRAMLFRDRA</sequence>
<dbReference type="NCBIfam" id="TIGR03025">
    <property type="entry name" value="EPS_sugtrans"/>
    <property type="match status" value="1"/>
</dbReference>
<comment type="subcellular location">
    <subcellularLocation>
        <location evidence="1">Membrane</location>
        <topology evidence="1">Multi-pass membrane protein</topology>
    </subcellularLocation>
</comment>
<reference evidence="10" key="1">
    <citation type="journal article" date="2019" name="Int. J. Syst. Evol. Microbiol.">
        <title>The Global Catalogue of Microorganisms (GCM) 10K type strain sequencing project: providing services to taxonomists for standard genome sequencing and annotation.</title>
        <authorList>
            <consortium name="The Broad Institute Genomics Platform"/>
            <consortium name="The Broad Institute Genome Sequencing Center for Infectious Disease"/>
            <person name="Wu L."/>
            <person name="Ma J."/>
        </authorList>
    </citation>
    <scope>NUCLEOTIDE SEQUENCE [LARGE SCALE GENOMIC DNA]</scope>
    <source>
        <strain evidence="10">JCM 6833</strain>
    </source>
</reference>
<accession>A0ABP6CW02</accession>
<comment type="similarity">
    <text evidence="2">Belongs to the bacterial sugar transferase family.</text>
</comment>
<evidence type="ECO:0000256" key="3">
    <source>
        <dbReference type="ARBA" id="ARBA00022679"/>
    </source>
</evidence>
<evidence type="ECO:0000256" key="1">
    <source>
        <dbReference type="ARBA" id="ARBA00004141"/>
    </source>
</evidence>
<organism evidence="9 10">
    <name type="scientific">Actinomadura fulvescens</name>
    <dbReference type="NCBI Taxonomy" id="46160"/>
    <lineage>
        <taxon>Bacteria</taxon>
        <taxon>Bacillati</taxon>
        <taxon>Actinomycetota</taxon>
        <taxon>Actinomycetes</taxon>
        <taxon>Streptosporangiales</taxon>
        <taxon>Thermomonosporaceae</taxon>
        <taxon>Actinomadura</taxon>
    </lineage>
</organism>
<gene>
    <name evidence="9" type="ORF">GCM10010411_78700</name>
</gene>
<evidence type="ECO:0000313" key="9">
    <source>
        <dbReference type="EMBL" id="GAA2629385.1"/>
    </source>
</evidence>
<keyword evidence="4 7" id="KW-0812">Transmembrane</keyword>
<feature type="domain" description="Bacterial sugar transferase" evidence="8">
    <location>
        <begin position="294"/>
        <end position="475"/>
    </location>
</feature>
<keyword evidence="10" id="KW-1185">Reference proteome</keyword>
<feature type="transmembrane region" description="Helical" evidence="7">
    <location>
        <begin position="130"/>
        <end position="151"/>
    </location>
</feature>
<dbReference type="PANTHER" id="PTHR30576:SF0">
    <property type="entry name" value="UNDECAPRENYL-PHOSPHATE N-ACETYLGALACTOSAMINYL 1-PHOSPHATE TRANSFERASE-RELATED"/>
    <property type="match status" value="1"/>
</dbReference>
<evidence type="ECO:0000256" key="2">
    <source>
        <dbReference type="ARBA" id="ARBA00006464"/>
    </source>
</evidence>
<feature type="transmembrane region" description="Helical" evidence="7">
    <location>
        <begin position="100"/>
        <end position="118"/>
    </location>
</feature>
<dbReference type="EMBL" id="BAAATD010000014">
    <property type="protein sequence ID" value="GAA2629385.1"/>
    <property type="molecule type" value="Genomic_DNA"/>
</dbReference>
<feature type="transmembrane region" description="Helical" evidence="7">
    <location>
        <begin position="43"/>
        <end position="63"/>
    </location>
</feature>
<evidence type="ECO:0000256" key="5">
    <source>
        <dbReference type="ARBA" id="ARBA00022989"/>
    </source>
</evidence>